<feature type="compositionally biased region" description="Gly residues" evidence="6">
    <location>
        <begin position="410"/>
        <end position="420"/>
    </location>
</feature>
<dbReference type="InterPro" id="IPR050815">
    <property type="entry name" value="TF_fung"/>
</dbReference>
<feature type="region of interest" description="Disordered" evidence="6">
    <location>
        <begin position="1"/>
        <end position="29"/>
    </location>
</feature>
<evidence type="ECO:0000259" key="7">
    <source>
        <dbReference type="PROSITE" id="PS50048"/>
    </source>
</evidence>
<accession>A0AAX6MFB7</accession>
<evidence type="ECO:0000256" key="3">
    <source>
        <dbReference type="ARBA" id="ARBA00023015"/>
    </source>
</evidence>
<name>A0AAX6MFB7_9PEZI</name>
<dbReference type="AlphaFoldDB" id="A0AAX6MFB7"/>
<keyword evidence="2" id="KW-0479">Metal-binding</keyword>
<dbReference type="EMBL" id="JBANMG010000007">
    <property type="protein sequence ID" value="KAK6951319.1"/>
    <property type="molecule type" value="Genomic_DNA"/>
</dbReference>
<comment type="subcellular location">
    <subcellularLocation>
        <location evidence="1">Nucleus</location>
    </subcellularLocation>
</comment>
<dbReference type="CDD" id="cd12148">
    <property type="entry name" value="fungal_TF_MHR"/>
    <property type="match status" value="1"/>
</dbReference>
<evidence type="ECO:0000256" key="6">
    <source>
        <dbReference type="SAM" id="MobiDB-lite"/>
    </source>
</evidence>
<keyword evidence="5" id="KW-0539">Nucleus</keyword>
<comment type="caution">
    <text evidence="8">The sequence shown here is derived from an EMBL/GenBank/DDBJ whole genome shotgun (WGS) entry which is preliminary data.</text>
</comment>
<dbReference type="PANTHER" id="PTHR47338">
    <property type="entry name" value="ZN(II)2CYS6 TRANSCRIPTION FACTOR (EUROFUNG)-RELATED"/>
    <property type="match status" value="1"/>
</dbReference>
<keyword evidence="3" id="KW-0805">Transcription regulation</keyword>
<gene>
    <name evidence="8" type="ORF">Daesc_007852</name>
</gene>
<dbReference type="SMART" id="SM00066">
    <property type="entry name" value="GAL4"/>
    <property type="match status" value="1"/>
</dbReference>
<dbReference type="PANTHER" id="PTHR47338:SF20">
    <property type="entry name" value="ZN(II)2CYS6 TRANSCRIPTION FACTOR (EUROFUNG)"/>
    <property type="match status" value="1"/>
</dbReference>
<dbReference type="InterPro" id="IPR001138">
    <property type="entry name" value="Zn2Cys6_DnaBD"/>
</dbReference>
<dbReference type="Pfam" id="PF00172">
    <property type="entry name" value="Zn_clus"/>
    <property type="match status" value="1"/>
</dbReference>
<evidence type="ECO:0000256" key="2">
    <source>
        <dbReference type="ARBA" id="ARBA00022723"/>
    </source>
</evidence>
<sequence length="670" mass="71679">MQTTQVSNGLSPVSEMTPESSPGPSPKRSCFQGSPAYGTIEAAALGGLAARACEKCRASKRKCDKKLPFCDRCKRLNAKCHYIHDISNNLIPQGAQLVIYQPHSLVHDVLLRGAEPLEGITAPQILSLISSPSNAAVPAAAVDWRAVAAAYFQCIHSWYAVIHPTLFEQRVTGLAALIDGTATTTTTTTTTITTTAAAATNTTAIDTPQHANPGPDPNSSSSSSSSSSADRQAKIAALLLVAMYLLTRMRVTESGAQPIFDPTYRAAKRLLSSVLLACAGDPAPEIELVQCGALVALYEYGHGDAVTAYGTLSQAVVAARVLGIKPGQLADGGGVGGVGGVGGLGGDDVVMTSVEEEQSGCLWWGMFILEQFIHQDESARDFPFLLESPTRNTLLPETPPTTPPPSSTGGHNGNVNGAGSGFPMSPSGTRHLSTNIIIGTEKFGGFQLSAKTACLFHRALRIDKERDARPGKMPLVSTYADLDREIRESTLTLLGETLDWEAMLDCFAMLVSSALFTLYMPYLAILENSLHLSSASPASLVASSQEISTALAALRFACKMSTDISCKLNANFGSTPRSPIYLCAPAGATCYLVIQAYAAIRRIFPEESGECESNIEEKFESLRLFSFRWGIAEKMMSQLEKKLNVDRNVYLQNSQLMPPPQSMCFDFTRR</sequence>
<organism evidence="8 9">
    <name type="scientific">Daldinia eschscholtzii</name>
    <dbReference type="NCBI Taxonomy" id="292717"/>
    <lineage>
        <taxon>Eukaryota</taxon>
        <taxon>Fungi</taxon>
        <taxon>Dikarya</taxon>
        <taxon>Ascomycota</taxon>
        <taxon>Pezizomycotina</taxon>
        <taxon>Sordariomycetes</taxon>
        <taxon>Xylariomycetidae</taxon>
        <taxon>Xylariales</taxon>
        <taxon>Hypoxylaceae</taxon>
        <taxon>Daldinia</taxon>
    </lineage>
</organism>
<keyword evidence="4" id="KW-0804">Transcription</keyword>
<feature type="compositionally biased region" description="Pro residues" evidence="6">
    <location>
        <begin position="397"/>
        <end position="406"/>
    </location>
</feature>
<reference evidence="8 9" key="1">
    <citation type="journal article" date="2024" name="Front Chem Biol">
        <title>Unveiling the potential of Daldinia eschscholtzii MFLUCC 19-0629 through bioactivity and bioinformatics studies for enhanced sustainable agriculture production.</title>
        <authorList>
            <person name="Brooks S."/>
            <person name="Weaver J.A."/>
            <person name="Klomchit A."/>
            <person name="Alharthi S.A."/>
            <person name="Onlamun T."/>
            <person name="Nurani R."/>
            <person name="Vong T.K."/>
            <person name="Alberti F."/>
            <person name="Greco C."/>
        </authorList>
    </citation>
    <scope>NUCLEOTIDE SEQUENCE [LARGE SCALE GENOMIC DNA]</scope>
    <source>
        <strain evidence="8">MFLUCC 19-0629</strain>
    </source>
</reference>
<dbReference type="CDD" id="cd00067">
    <property type="entry name" value="GAL4"/>
    <property type="match status" value="1"/>
</dbReference>
<protein>
    <recommendedName>
        <fullName evidence="7">Zn(2)-C6 fungal-type domain-containing protein</fullName>
    </recommendedName>
</protein>
<feature type="region of interest" description="Disordered" evidence="6">
    <location>
        <begin position="199"/>
        <end position="227"/>
    </location>
</feature>
<dbReference type="InterPro" id="IPR036864">
    <property type="entry name" value="Zn2-C6_fun-type_DNA-bd_sf"/>
</dbReference>
<evidence type="ECO:0000313" key="9">
    <source>
        <dbReference type="Proteomes" id="UP001369815"/>
    </source>
</evidence>
<dbReference type="Gene3D" id="4.10.240.10">
    <property type="entry name" value="Zn(2)-C6 fungal-type DNA-binding domain"/>
    <property type="match status" value="1"/>
</dbReference>
<feature type="domain" description="Zn(2)-C6 fungal-type" evidence="7">
    <location>
        <begin position="52"/>
        <end position="82"/>
    </location>
</feature>
<dbReference type="GO" id="GO:0005634">
    <property type="term" value="C:nucleus"/>
    <property type="evidence" value="ECO:0007669"/>
    <property type="project" value="UniProtKB-SubCell"/>
</dbReference>
<evidence type="ECO:0000256" key="5">
    <source>
        <dbReference type="ARBA" id="ARBA00023242"/>
    </source>
</evidence>
<proteinExistence type="predicted"/>
<dbReference type="Proteomes" id="UP001369815">
    <property type="component" value="Unassembled WGS sequence"/>
</dbReference>
<dbReference type="PROSITE" id="PS00463">
    <property type="entry name" value="ZN2_CY6_FUNGAL_1"/>
    <property type="match status" value="1"/>
</dbReference>
<feature type="compositionally biased region" description="Polar residues" evidence="6">
    <location>
        <begin position="1"/>
        <end position="11"/>
    </location>
</feature>
<dbReference type="GO" id="GO:0008270">
    <property type="term" value="F:zinc ion binding"/>
    <property type="evidence" value="ECO:0007669"/>
    <property type="project" value="InterPro"/>
</dbReference>
<evidence type="ECO:0000256" key="4">
    <source>
        <dbReference type="ARBA" id="ARBA00023163"/>
    </source>
</evidence>
<dbReference type="GO" id="GO:0000981">
    <property type="term" value="F:DNA-binding transcription factor activity, RNA polymerase II-specific"/>
    <property type="evidence" value="ECO:0007669"/>
    <property type="project" value="InterPro"/>
</dbReference>
<keyword evidence="9" id="KW-1185">Reference proteome</keyword>
<dbReference type="PROSITE" id="PS50048">
    <property type="entry name" value="ZN2_CY6_FUNGAL_2"/>
    <property type="match status" value="1"/>
</dbReference>
<evidence type="ECO:0000313" key="8">
    <source>
        <dbReference type="EMBL" id="KAK6951319.1"/>
    </source>
</evidence>
<feature type="region of interest" description="Disordered" evidence="6">
    <location>
        <begin position="390"/>
        <end position="424"/>
    </location>
</feature>
<dbReference type="SUPFAM" id="SSF57701">
    <property type="entry name" value="Zn2/Cys6 DNA-binding domain"/>
    <property type="match status" value="1"/>
</dbReference>
<evidence type="ECO:0000256" key="1">
    <source>
        <dbReference type="ARBA" id="ARBA00004123"/>
    </source>
</evidence>